<dbReference type="SUPFAM" id="SSF51120">
    <property type="entry name" value="beta-Roll"/>
    <property type="match status" value="1"/>
</dbReference>
<evidence type="ECO:0000313" key="1">
    <source>
        <dbReference type="EMBL" id="MBS7825514.1"/>
    </source>
</evidence>
<dbReference type="PROSITE" id="PS00018">
    <property type="entry name" value="EF_HAND_1"/>
    <property type="match status" value="1"/>
</dbReference>
<dbReference type="InterPro" id="IPR011049">
    <property type="entry name" value="Serralysin-like_metalloprot_C"/>
</dbReference>
<evidence type="ECO:0000313" key="2">
    <source>
        <dbReference type="Proteomes" id="UP000680020"/>
    </source>
</evidence>
<protein>
    <recommendedName>
        <fullName evidence="3">Haemolysin-type calcium binding-related domain-containing protein</fullName>
    </recommendedName>
</protein>
<accession>A0AB35C0R5</accession>
<organism evidence="1 2">
    <name type="scientific">Wohlfahrtiimonas chitiniclastica</name>
    <dbReference type="NCBI Taxonomy" id="400946"/>
    <lineage>
        <taxon>Bacteria</taxon>
        <taxon>Pseudomonadati</taxon>
        <taxon>Pseudomonadota</taxon>
        <taxon>Gammaproteobacteria</taxon>
        <taxon>Cardiobacteriales</taxon>
        <taxon>Ignatzschineriaceae</taxon>
        <taxon>Wohlfahrtiimonas</taxon>
    </lineage>
</organism>
<gene>
    <name evidence="1" type="ORF">J7561_09975</name>
</gene>
<dbReference type="PANTHER" id="PTHR39431:SF1">
    <property type="entry name" value="FRPA_C-RELATED PROTEIN"/>
    <property type="match status" value="1"/>
</dbReference>
<dbReference type="EMBL" id="JAGIBU010000020">
    <property type="protein sequence ID" value="MBS7825514.1"/>
    <property type="molecule type" value="Genomic_DNA"/>
</dbReference>
<sequence>MNSYQELMQLALGSKGALNDWAKLNGISEDDRMFAILSLSIDLMGLYKDIAELSELDIIKKYKMQPHIADSLTILKGAFDFKKLLDDVAQLNVFLIKDAENTNNYKLSYRAQGKLIQVLTKSAEIITSMPGLSSTPIIKTINVAVTLLGMLATHRLDEYEAQLKETEVKLQQFYLDHNLRIEKDLTDIVSDTNSQKYVGDNWSITEPFAAFVVKLSLLNKEEGNSSGKEITVAEFDAAKKLSQYLGSLNATGLDYASFLFGISTISNEPFNMLNALLEIFGEKKVNDPPKREQAYYYKHKLESLFNKIAVQGGEYTIDTLIVQDGIIELSDKQKELLSYRYALLKGNFFIITGINYDDKGIHKDLKLSDNNIFNQNFFSARLSYLDLLAKYHLEDQSDNLILNTTVRNTANGYFFDVKNGIEFSPYENAKLVAQSQTGVFPSAYGDEKQYIFDLESIYGDQGKILQALKGGVGNTISSEIYGGYGNDIIHFGFDGNDHVEAGYGNDQYHLKGTSKLLDGSNGIGHVSFDVHGDDKYIVTDFSGKYTATDLQGSDTYDFKYSNASFKEVEITIIDGKEKDANSAAPAQNNKSSEVEDVYSFTSFNGSLSITDYGSRNDYYLFEGSSFNTVNTGNQWADETEITIVDEGGHDIYKFNAKGGAIYNLTDKDGKGVIYYNGEKIDTSNPKHWKPLIVDGNIVENNWVYQDKWNLYAVENTTNANSNGSYTLTITSFQDAQRSKEAAKDDSVVIINDFKDGDLGINLVTNKLIINDSEHNDMIDGEIPPSKLTWRGSGELMFYVHFRLNPKKGELVTLKFNGLENGTALNVQGKELVVNDNKIQFYVDNDTFDQQALGSIAITILNSSEVLGDEDLDLTITASYVDEKDNKIDDTVHVRLTTEDDEDPNDSTPNIGDAEQVQSPIIIDLNGDGVKTTSKNNTFYFDLDSNTFAEQSGWVDDNDGLLVLDRNSNGKIDNGSELFGNHTILQDGSKAKNGFEGLKEFDVNKNDKLDNQDSIWKELKVWQDFNQDGIVDIGELKTLDQIGLKEINLAYRNINQTDESGNIHKQTSTVTWMDGRATDVTDVWFQVDPAKTKSTQEIEIPEEIFDLPNIYAFGNVLNLRQAMALDHTLRDMIQNYISSANNQTEENLYNLIYQWTGSSLIDPNSRDPAKVYGHVMDARQLVSLENLVGKGYMGTWCWGELDPNPHGRASPLLVAEFKKFADYVNANLLASTSPYFKKSYNKKEKISIYQWDKLNAQLYELHQSGDMGTIKQLGKIAHDLGIYSSVYKASWEDNLSYLRA</sequence>
<evidence type="ECO:0008006" key="3">
    <source>
        <dbReference type="Google" id="ProtNLM"/>
    </source>
</evidence>
<comment type="caution">
    <text evidence="1">The sequence shown here is derived from an EMBL/GenBank/DDBJ whole genome shotgun (WGS) entry which is preliminary data.</text>
</comment>
<dbReference type="InterPro" id="IPR018247">
    <property type="entry name" value="EF_Hand_1_Ca_BS"/>
</dbReference>
<dbReference type="Proteomes" id="UP000680020">
    <property type="component" value="Unassembled WGS sequence"/>
</dbReference>
<proteinExistence type="predicted"/>
<name>A0AB35C0R5_9GAMM</name>
<dbReference type="PANTHER" id="PTHR39431">
    <property type="entry name" value="FRPA/C-RELATED PROTEIN"/>
    <property type="match status" value="1"/>
</dbReference>
<feature type="non-terminal residue" evidence="1">
    <location>
        <position position="1299"/>
    </location>
</feature>
<reference evidence="1" key="1">
    <citation type="submission" date="2021-03" db="EMBL/GenBank/DDBJ databases">
        <title>Identification and antibiotic profiling of Wohlfahrtiimonas chitiniclastica, an underestimated human pathogen.</title>
        <authorList>
            <person name="Kopf A."/>
            <person name="Bunk B."/>
            <person name="Coldewey S."/>
            <person name="Gunzer F."/>
            <person name="Riedel T."/>
            <person name="Schroettner P."/>
        </authorList>
    </citation>
    <scope>NUCLEOTIDE SEQUENCE</scope>
    <source>
        <strain evidence="1">DSM 100917</strain>
    </source>
</reference>